<organism evidence="1 2">
    <name type="scientific">Chitinophaga varians</name>
    <dbReference type="NCBI Taxonomy" id="2202339"/>
    <lineage>
        <taxon>Bacteria</taxon>
        <taxon>Pseudomonadati</taxon>
        <taxon>Bacteroidota</taxon>
        <taxon>Chitinophagia</taxon>
        <taxon>Chitinophagales</taxon>
        <taxon>Chitinophagaceae</taxon>
        <taxon>Chitinophaga</taxon>
    </lineage>
</organism>
<dbReference type="EMBL" id="JABAIA010000002">
    <property type="protein sequence ID" value="NLR67302.1"/>
    <property type="molecule type" value="Genomic_DNA"/>
</dbReference>
<dbReference type="AlphaFoldDB" id="A0A847RWA9"/>
<comment type="caution">
    <text evidence="1">The sequence shown here is derived from an EMBL/GenBank/DDBJ whole genome shotgun (WGS) entry which is preliminary data.</text>
</comment>
<protein>
    <submittedName>
        <fullName evidence="1">Uncharacterized protein</fullName>
    </submittedName>
</protein>
<reference evidence="1 2" key="1">
    <citation type="submission" date="2020-04" db="EMBL/GenBank/DDBJ databases">
        <authorList>
            <person name="Yin C."/>
        </authorList>
    </citation>
    <scope>NUCLEOTIDE SEQUENCE [LARGE SCALE GENOMIC DNA]</scope>
    <source>
        <strain evidence="1 2">Ae27</strain>
    </source>
</reference>
<name>A0A847RWA9_9BACT</name>
<gene>
    <name evidence="1" type="ORF">HGH92_23560</name>
</gene>
<evidence type="ECO:0000313" key="1">
    <source>
        <dbReference type="EMBL" id="NLR67302.1"/>
    </source>
</evidence>
<evidence type="ECO:0000313" key="2">
    <source>
        <dbReference type="Proteomes" id="UP000570474"/>
    </source>
</evidence>
<dbReference type="Proteomes" id="UP000570474">
    <property type="component" value="Unassembled WGS sequence"/>
</dbReference>
<accession>A0A847RWA9</accession>
<sequence>MEKEYIYRNRNREMSDEIRKSIEPAELLKGVAALEKHFAGFAEMQERISHAATEFQKMMQSSFMKAAEAHDEMVQTIRRALDVDFSYMAPVLQELSQYGWYLNLGMNVADVAGAKRVLASGDENQLNVYMAEVLQRELTGDVARLCHRHPNRSEAIEQAFKAHNAGFYYASMPVVFAQVDGLSCELTGYKFFDNDKTRNFEPQIAKWVNAHASVSSLEVAYLSVLLDKGAFQKHRSNPNLISFTRHSILHGETTDYGTEINSLKAFSLLVFVSDMCTR</sequence>
<proteinExistence type="predicted"/>
<keyword evidence="2" id="KW-1185">Reference proteome</keyword>
<dbReference type="RefSeq" id="WP_168873179.1">
    <property type="nucleotide sequence ID" value="NZ_JABAIA010000002.1"/>
</dbReference>